<dbReference type="AlphaFoldDB" id="A0A497F8V0"/>
<name>A0A497F8V0_9CREN</name>
<dbReference type="PANTHER" id="PTHR34988">
    <property type="entry name" value="PROTEIN, PUTATIVE-RELATED"/>
    <property type="match status" value="1"/>
</dbReference>
<evidence type="ECO:0000313" key="2">
    <source>
        <dbReference type="EMBL" id="RLE55562.1"/>
    </source>
</evidence>
<organism evidence="2 3">
    <name type="scientific">Thermoproteota archaeon</name>
    <dbReference type="NCBI Taxonomy" id="2056631"/>
    <lineage>
        <taxon>Archaea</taxon>
        <taxon>Thermoproteota</taxon>
    </lineage>
</organism>
<gene>
    <name evidence="2" type="ORF">DRJ26_00605</name>
</gene>
<dbReference type="PANTHER" id="PTHR34988:SF1">
    <property type="entry name" value="DNA-BINDING PROTEIN"/>
    <property type="match status" value="1"/>
</dbReference>
<dbReference type="InterPro" id="IPR005175">
    <property type="entry name" value="PPC_dom"/>
</dbReference>
<accession>A0A497F8V0</accession>
<evidence type="ECO:0000313" key="3">
    <source>
        <dbReference type="Proteomes" id="UP000269499"/>
    </source>
</evidence>
<sequence>MTLSAKIGRIIVARLPRGEDLLDEILKVVNEAEVSGGCLMLIGALSKAAFGIYVEGKYKVIELQGPLEILSCIGNIAESNGEKIVHAHITVSDAQGKAYGGHLLNGCIIDPTAELVIIEGENLKLQRKLDKETGLKLLST</sequence>
<protein>
    <submittedName>
        <fullName evidence="2">DNA-binding protein</fullName>
    </submittedName>
</protein>
<dbReference type="Gene3D" id="3.30.1330.80">
    <property type="entry name" value="Hypothetical protein, similar to alpha- acetolactate decarboxylase, domain 2"/>
    <property type="match status" value="1"/>
</dbReference>
<dbReference type="PIRSF" id="PIRSF016702">
    <property type="entry name" value="DNA_bp_PD1"/>
    <property type="match status" value="1"/>
</dbReference>
<dbReference type="GO" id="GO:0003677">
    <property type="term" value="F:DNA binding"/>
    <property type="evidence" value="ECO:0007669"/>
    <property type="project" value="UniProtKB-KW"/>
</dbReference>
<keyword evidence="2" id="KW-0238">DNA-binding</keyword>
<proteinExistence type="predicted"/>
<comment type="caution">
    <text evidence="2">The sequence shown here is derived from an EMBL/GenBank/DDBJ whole genome shotgun (WGS) entry which is preliminary data.</text>
</comment>
<dbReference type="Pfam" id="PF03479">
    <property type="entry name" value="PCC"/>
    <property type="match status" value="1"/>
</dbReference>
<dbReference type="EMBL" id="QMRA01000005">
    <property type="protein sequence ID" value="RLE55562.1"/>
    <property type="molecule type" value="Genomic_DNA"/>
</dbReference>
<dbReference type="InterPro" id="IPR025707">
    <property type="entry name" value="DNA_bp_PD1"/>
</dbReference>
<dbReference type="Proteomes" id="UP000269499">
    <property type="component" value="Unassembled WGS sequence"/>
</dbReference>
<dbReference type="SUPFAM" id="SSF117856">
    <property type="entry name" value="AF0104/ALDC/Ptd012-like"/>
    <property type="match status" value="1"/>
</dbReference>
<dbReference type="PROSITE" id="PS51742">
    <property type="entry name" value="PPC"/>
    <property type="match status" value="1"/>
</dbReference>
<feature type="domain" description="PPC" evidence="1">
    <location>
        <begin position="5"/>
        <end position="140"/>
    </location>
</feature>
<reference evidence="2 3" key="1">
    <citation type="submission" date="2018-06" db="EMBL/GenBank/DDBJ databases">
        <title>Extensive metabolic versatility and redundancy in microbially diverse, dynamic hydrothermal sediments.</title>
        <authorList>
            <person name="Dombrowski N."/>
            <person name="Teske A."/>
            <person name="Baker B.J."/>
        </authorList>
    </citation>
    <scope>NUCLEOTIDE SEQUENCE [LARGE SCALE GENOMIC DNA]</scope>
    <source>
        <strain evidence="2">B20_G2</strain>
    </source>
</reference>
<dbReference type="CDD" id="cd11378">
    <property type="entry name" value="DUF296"/>
    <property type="match status" value="1"/>
</dbReference>
<evidence type="ECO:0000259" key="1">
    <source>
        <dbReference type="PROSITE" id="PS51742"/>
    </source>
</evidence>